<dbReference type="HOGENOM" id="CLU_2133453_0_0_1"/>
<feature type="region of interest" description="Disordered" evidence="1">
    <location>
        <begin position="65"/>
        <end position="113"/>
    </location>
</feature>
<evidence type="ECO:0000256" key="1">
    <source>
        <dbReference type="SAM" id="MobiDB-lite"/>
    </source>
</evidence>
<reference evidence="2 3" key="2">
    <citation type="journal article" date="2012" name="PLoS Pathog.">
        <title>Diverse lifestyles and strategies of plant pathogenesis encoded in the genomes of eighteen Dothideomycetes fungi.</title>
        <authorList>
            <person name="Ohm R.A."/>
            <person name="Feau N."/>
            <person name="Henrissat B."/>
            <person name="Schoch C.L."/>
            <person name="Horwitz B.A."/>
            <person name="Barry K.W."/>
            <person name="Condon B.J."/>
            <person name="Copeland A.C."/>
            <person name="Dhillon B."/>
            <person name="Glaser F."/>
            <person name="Hesse C.N."/>
            <person name="Kosti I."/>
            <person name="LaButti K."/>
            <person name="Lindquist E.A."/>
            <person name="Lucas S."/>
            <person name="Salamov A.A."/>
            <person name="Bradshaw R.E."/>
            <person name="Ciuffetti L."/>
            <person name="Hamelin R.C."/>
            <person name="Kema G.H.J."/>
            <person name="Lawrence C."/>
            <person name="Scott J.A."/>
            <person name="Spatafora J.W."/>
            <person name="Turgeon B.G."/>
            <person name="de Wit P.J.G.M."/>
            <person name="Zhong S."/>
            <person name="Goodwin S.B."/>
            <person name="Grigoriev I.V."/>
        </authorList>
    </citation>
    <scope>NUCLEOTIDE SEQUENCE [LARGE SCALE GENOMIC DNA]</scope>
    <source>
        <strain evidence="3">NZE10 / CBS 128990</strain>
    </source>
</reference>
<evidence type="ECO:0000313" key="3">
    <source>
        <dbReference type="Proteomes" id="UP000016933"/>
    </source>
</evidence>
<sequence>MVEHRAPSSMPPISTAAGIRQGKLVNTWSADGERLRDSLPLNVRTTLPLANACSSFAIAASALSLPGGGSCTNSSRRHNRQRRVQQNPRVTSQNGSSRILQSVVAKTRPKGRC</sequence>
<proteinExistence type="predicted"/>
<dbReference type="Proteomes" id="UP000016933">
    <property type="component" value="Unassembled WGS sequence"/>
</dbReference>
<dbReference type="EMBL" id="KB446539">
    <property type="protein sequence ID" value="EME44055.1"/>
    <property type="molecule type" value="Genomic_DNA"/>
</dbReference>
<feature type="compositionally biased region" description="Polar residues" evidence="1">
    <location>
        <begin position="91"/>
        <end position="100"/>
    </location>
</feature>
<reference evidence="3" key="1">
    <citation type="journal article" date="2012" name="PLoS Genet.">
        <title>The genomes of the fungal plant pathogens Cladosporium fulvum and Dothistroma septosporum reveal adaptation to different hosts and lifestyles but also signatures of common ancestry.</title>
        <authorList>
            <person name="de Wit P.J.G.M."/>
            <person name="van der Burgt A."/>
            <person name="Oekmen B."/>
            <person name="Stergiopoulos I."/>
            <person name="Abd-Elsalam K.A."/>
            <person name="Aerts A.L."/>
            <person name="Bahkali A.H."/>
            <person name="Beenen H.G."/>
            <person name="Chettri P."/>
            <person name="Cox M.P."/>
            <person name="Datema E."/>
            <person name="de Vries R.P."/>
            <person name="Dhillon B."/>
            <person name="Ganley A.R."/>
            <person name="Griffiths S.A."/>
            <person name="Guo Y."/>
            <person name="Hamelin R.C."/>
            <person name="Henrissat B."/>
            <person name="Kabir M.S."/>
            <person name="Jashni M.K."/>
            <person name="Kema G."/>
            <person name="Klaubauf S."/>
            <person name="Lapidus A."/>
            <person name="Levasseur A."/>
            <person name="Lindquist E."/>
            <person name="Mehrabi R."/>
            <person name="Ohm R.A."/>
            <person name="Owen T.J."/>
            <person name="Salamov A."/>
            <person name="Schwelm A."/>
            <person name="Schijlen E."/>
            <person name="Sun H."/>
            <person name="van den Burg H.A."/>
            <person name="van Ham R.C.H.J."/>
            <person name="Zhang S."/>
            <person name="Goodwin S.B."/>
            <person name="Grigoriev I.V."/>
            <person name="Collemare J."/>
            <person name="Bradshaw R.E."/>
        </authorList>
    </citation>
    <scope>NUCLEOTIDE SEQUENCE [LARGE SCALE GENOMIC DNA]</scope>
    <source>
        <strain evidence="3">NZE10 / CBS 128990</strain>
    </source>
</reference>
<gene>
    <name evidence="2" type="ORF">DOTSEDRAFT_71755</name>
</gene>
<name>N1PNU1_DOTSN</name>
<evidence type="ECO:0000313" key="2">
    <source>
        <dbReference type="EMBL" id="EME44055.1"/>
    </source>
</evidence>
<dbReference type="AlphaFoldDB" id="N1PNU1"/>
<keyword evidence="3" id="KW-1185">Reference proteome</keyword>
<organism evidence="2 3">
    <name type="scientific">Dothistroma septosporum (strain NZE10 / CBS 128990)</name>
    <name type="common">Red band needle blight fungus</name>
    <name type="synonym">Mycosphaerella pini</name>
    <dbReference type="NCBI Taxonomy" id="675120"/>
    <lineage>
        <taxon>Eukaryota</taxon>
        <taxon>Fungi</taxon>
        <taxon>Dikarya</taxon>
        <taxon>Ascomycota</taxon>
        <taxon>Pezizomycotina</taxon>
        <taxon>Dothideomycetes</taxon>
        <taxon>Dothideomycetidae</taxon>
        <taxon>Mycosphaerellales</taxon>
        <taxon>Mycosphaerellaceae</taxon>
        <taxon>Dothistroma</taxon>
    </lineage>
</organism>
<protein>
    <submittedName>
        <fullName evidence="2">Uncharacterized protein</fullName>
    </submittedName>
</protein>
<accession>N1PNU1</accession>